<comment type="caution">
    <text evidence="2">The sequence shown here is derived from an EMBL/GenBank/DDBJ whole genome shotgun (WGS) entry which is preliminary data.</text>
</comment>
<reference evidence="2" key="1">
    <citation type="submission" date="2023-06" db="EMBL/GenBank/DDBJ databases">
        <title>Genomic of Parafulvivirga corallium.</title>
        <authorList>
            <person name="Wang G."/>
        </authorList>
    </citation>
    <scope>NUCLEOTIDE SEQUENCE</scope>
    <source>
        <strain evidence="2">BMA10</strain>
    </source>
</reference>
<evidence type="ECO:0008006" key="4">
    <source>
        <dbReference type="Google" id="ProtNLM"/>
    </source>
</evidence>
<evidence type="ECO:0000313" key="3">
    <source>
        <dbReference type="Proteomes" id="UP001172082"/>
    </source>
</evidence>
<dbReference type="Proteomes" id="UP001172082">
    <property type="component" value="Unassembled WGS sequence"/>
</dbReference>
<protein>
    <recommendedName>
        <fullName evidence="4">Outer membrane protein beta-barrel domain-containing protein</fullName>
    </recommendedName>
</protein>
<organism evidence="2 3">
    <name type="scientific">Splendidivirga corallicola</name>
    <dbReference type="NCBI Taxonomy" id="3051826"/>
    <lineage>
        <taxon>Bacteria</taxon>
        <taxon>Pseudomonadati</taxon>
        <taxon>Bacteroidota</taxon>
        <taxon>Cytophagia</taxon>
        <taxon>Cytophagales</taxon>
        <taxon>Splendidivirgaceae</taxon>
        <taxon>Splendidivirga</taxon>
    </lineage>
</organism>
<feature type="chain" id="PRO_5046037876" description="Outer membrane protein beta-barrel domain-containing protein" evidence="1">
    <location>
        <begin position="23"/>
        <end position="222"/>
    </location>
</feature>
<feature type="signal peptide" evidence="1">
    <location>
        <begin position="1"/>
        <end position="22"/>
    </location>
</feature>
<sequence>MKSVKYLSALCVVLLLANVCQAQMRTNGKKLKKFACPIIDGSKGQNLGIGGKLGDPYGLTMKLYLPKKFAFELVAGKTFGSLYNQANQRIFEDNPPVDAEVVTYLSHNTNKSMAFQARLAYHYSVPGYSNLDWYMAAGFQYRYFQIEYIYQFENSNPVQIDIGSVISDLNGYGPEAAIGIEFLIPTMPLTSFAEVGFFADINNQGAPLKFFGGLGLRYNFFL</sequence>
<dbReference type="EMBL" id="JAUJEA010000001">
    <property type="protein sequence ID" value="MDN5200718.1"/>
    <property type="molecule type" value="Genomic_DNA"/>
</dbReference>
<proteinExistence type="predicted"/>
<gene>
    <name evidence="2" type="ORF">QQ008_05085</name>
</gene>
<evidence type="ECO:0000313" key="2">
    <source>
        <dbReference type="EMBL" id="MDN5200718.1"/>
    </source>
</evidence>
<evidence type="ECO:0000256" key="1">
    <source>
        <dbReference type="SAM" id="SignalP"/>
    </source>
</evidence>
<accession>A0ABT8KLX0</accession>
<keyword evidence="3" id="KW-1185">Reference proteome</keyword>
<keyword evidence="1" id="KW-0732">Signal</keyword>
<name>A0ABT8KLX0_9BACT</name>
<dbReference type="RefSeq" id="WP_346750740.1">
    <property type="nucleotide sequence ID" value="NZ_JAUJEA010000001.1"/>
</dbReference>